<evidence type="ECO:0000313" key="1">
    <source>
        <dbReference type="EMBL" id="MCC2120214.1"/>
    </source>
</evidence>
<dbReference type="EMBL" id="JAJEPV010000027">
    <property type="protein sequence ID" value="MCC2120214.1"/>
    <property type="molecule type" value="Genomic_DNA"/>
</dbReference>
<comment type="caution">
    <text evidence="1">The sequence shown here is derived from an EMBL/GenBank/DDBJ whole genome shotgun (WGS) entry which is preliminary data.</text>
</comment>
<accession>A0AAE3A0U2</accession>
<protein>
    <submittedName>
        <fullName evidence="1">Uncharacterized protein</fullName>
    </submittedName>
</protein>
<sequence length="217" mass="24720">MGGRGSSFGVEIIAAVSPYGSQDAEIQELNVAGMTPMDRGSRFTNAEKTLDYLERKKLQETREQVQVLDDYGYVTRAFQGDEHSCAVDDKTQQYARGKIVTHNHPSEYGGTFSDADISFLSLGMKELRASAKEGTYSIKAKKNANPHGLMKAYLRSAPRMQDAMREIALEMARKKYTSKKAYEKANRKAQLEVIHNWYQRNVKRYGFEYNFYPREDA</sequence>
<gene>
    <name evidence="1" type="ORF">LKD75_11580</name>
</gene>
<dbReference type="RefSeq" id="WP_118546887.1">
    <property type="nucleotide sequence ID" value="NZ_JAJEPV010000027.1"/>
</dbReference>
<keyword evidence="2" id="KW-1185">Reference proteome</keyword>
<name>A0AAE3A0U2_9FIRM</name>
<proteinExistence type="predicted"/>
<reference evidence="1 2" key="1">
    <citation type="submission" date="2021-10" db="EMBL/GenBank/DDBJ databases">
        <title>Anaerobic single-cell dispensing facilitates the cultivation of human gut bacteria.</title>
        <authorList>
            <person name="Afrizal A."/>
        </authorList>
    </citation>
    <scope>NUCLEOTIDE SEQUENCE [LARGE SCALE GENOMIC DNA]</scope>
    <source>
        <strain evidence="1 2">CLA-AA-H273</strain>
    </source>
</reference>
<dbReference type="AlphaFoldDB" id="A0AAE3A0U2"/>
<organism evidence="1 2">
    <name type="scientific">Waltera acetigignens</name>
    <dbReference type="NCBI Taxonomy" id="2981769"/>
    <lineage>
        <taxon>Bacteria</taxon>
        <taxon>Bacillati</taxon>
        <taxon>Bacillota</taxon>
        <taxon>Clostridia</taxon>
        <taxon>Lachnospirales</taxon>
        <taxon>Lachnospiraceae</taxon>
        <taxon>Waltera</taxon>
    </lineage>
</organism>
<evidence type="ECO:0000313" key="2">
    <source>
        <dbReference type="Proteomes" id="UP001197795"/>
    </source>
</evidence>
<dbReference type="Proteomes" id="UP001197795">
    <property type="component" value="Unassembled WGS sequence"/>
</dbReference>